<dbReference type="InterPro" id="IPR029787">
    <property type="entry name" value="Nucleotide_cyclase"/>
</dbReference>
<sequence length="690" mass="79195">MKLQKKILIVDDSELNRSLLADMLCDEYEIMEAENGLEALKLMERHHFELSLVLLDIVMPEMDGFEVLVMMNKNEWIERIPVIIISSETAAAYTDAAYDLGATEYVNRPFDPKTIRRRVSNTIMLYSKQKFLENAVTEQVLEKEKSNLIMVEVLSHIVEFRNGESGMHVLTIRTITEMLLKQLCIRYAEYSYLQSEILLIANASALHDIGKISIDEKILNKPARLTPEEYEIMKKHSLIGADMLEKTRHYPGEELVRIARDICRWHHERYDGKGYPDGLVGDEIPIEAQVVSLADVYDAMTHARVYKEAYPHKEALEMIFSGYCGAFNPLLLECLRDIGPALEKELKVRSLRYATKEEVKEITRNLLQRGEASNRTLALLEQERIKHRFFSAMSNEILFEYDRQPDMLMLSEWGAAQLKLPEIMVHLAENKQFRQVIKIEDYMDLRSKLRHKSPGAPTVTEKYCLCINGQWRWFKIVARPLWRGGDSTVVTGAIGKCTDIHDEVTQLAHLKQIASIDDVTGLYRRNYARSKVQEILGNTYGSDKKYALMVFDLDFFKNANDLYGHMFGDKVLEEVARRLKHSVRNSDIVARIGGDEFLVFVEYTNEISPVADRVFRSLGGVYGGFVISASMGVALFPVHAIEYSDLFQSADQALYAAKHKGRNCYCMYDDSMDNFLSVLSEEISYEVDAR</sequence>
<feature type="modified residue" description="4-aspartylphosphate" evidence="3">
    <location>
        <position position="56"/>
    </location>
</feature>
<protein>
    <recommendedName>
        <fullName evidence="1">Stage 0 sporulation protein A homolog</fullName>
    </recommendedName>
</protein>
<dbReference type="InterPro" id="IPR037522">
    <property type="entry name" value="HD_GYP_dom"/>
</dbReference>
<dbReference type="CDD" id="cd00077">
    <property type="entry name" value="HDc"/>
    <property type="match status" value="1"/>
</dbReference>
<dbReference type="Proteomes" id="UP000184245">
    <property type="component" value="Unassembled WGS sequence"/>
</dbReference>
<dbReference type="GO" id="GO:0000160">
    <property type="term" value="P:phosphorelay signal transduction system"/>
    <property type="evidence" value="ECO:0007669"/>
    <property type="project" value="InterPro"/>
</dbReference>
<dbReference type="SMART" id="SM00471">
    <property type="entry name" value="HDc"/>
    <property type="match status" value="1"/>
</dbReference>
<evidence type="ECO:0000256" key="3">
    <source>
        <dbReference type="PROSITE-ProRule" id="PRU00169"/>
    </source>
</evidence>
<dbReference type="InterPro" id="IPR000160">
    <property type="entry name" value="GGDEF_dom"/>
</dbReference>
<accession>A0A1M5BZD0</accession>
<dbReference type="InterPro" id="IPR011006">
    <property type="entry name" value="CheY-like_superfamily"/>
</dbReference>
<dbReference type="SMART" id="SM00267">
    <property type="entry name" value="GGDEF"/>
    <property type="match status" value="1"/>
</dbReference>
<feature type="domain" description="Response regulatory" evidence="4">
    <location>
        <begin position="6"/>
        <end position="123"/>
    </location>
</feature>
<feature type="domain" description="GGDEF" evidence="5">
    <location>
        <begin position="544"/>
        <end position="670"/>
    </location>
</feature>
<dbReference type="EMBL" id="FQVI01000031">
    <property type="protein sequence ID" value="SHF47552.1"/>
    <property type="molecule type" value="Genomic_DNA"/>
</dbReference>
<evidence type="ECO:0000259" key="6">
    <source>
        <dbReference type="PROSITE" id="PS51832"/>
    </source>
</evidence>
<keyword evidence="8" id="KW-1185">Reference proteome</keyword>
<feature type="domain" description="HD-GYP" evidence="6">
    <location>
        <begin position="143"/>
        <end position="351"/>
    </location>
</feature>
<dbReference type="Gene3D" id="3.40.50.2300">
    <property type="match status" value="1"/>
</dbReference>
<name>A0A1M5BZD0_9CLOT</name>
<dbReference type="Gene3D" id="1.10.3210.10">
    <property type="entry name" value="Hypothetical protein af1432"/>
    <property type="match status" value="1"/>
</dbReference>
<keyword evidence="3" id="KW-0597">Phosphoprotein</keyword>
<evidence type="ECO:0000256" key="1">
    <source>
        <dbReference type="ARBA" id="ARBA00018672"/>
    </source>
</evidence>
<dbReference type="PANTHER" id="PTHR45228">
    <property type="entry name" value="CYCLIC DI-GMP PHOSPHODIESTERASE TM_0186-RELATED"/>
    <property type="match status" value="1"/>
</dbReference>
<dbReference type="SUPFAM" id="SSF55073">
    <property type="entry name" value="Nucleotide cyclase"/>
    <property type="match status" value="1"/>
</dbReference>
<dbReference type="PANTHER" id="PTHR45228:SF4">
    <property type="entry name" value="LIPOPROTEIN"/>
    <property type="match status" value="1"/>
</dbReference>
<reference evidence="7 8" key="1">
    <citation type="submission" date="2016-11" db="EMBL/GenBank/DDBJ databases">
        <authorList>
            <person name="Jaros S."/>
            <person name="Januszkiewicz K."/>
            <person name="Wedrychowicz H."/>
        </authorList>
    </citation>
    <scope>NUCLEOTIDE SEQUENCE [LARGE SCALE GENOMIC DNA]</scope>
    <source>
        <strain evidence="7 8">DSM 17459</strain>
    </source>
</reference>
<proteinExistence type="predicted"/>
<dbReference type="Gene3D" id="3.30.70.270">
    <property type="match status" value="1"/>
</dbReference>
<organism evidence="7 8">
    <name type="scientific">Lactonifactor longoviformis DSM 17459</name>
    <dbReference type="NCBI Taxonomy" id="1122155"/>
    <lineage>
        <taxon>Bacteria</taxon>
        <taxon>Bacillati</taxon>
        <taxon>Bacillota</taxon>
        <taxon>Clostridia</taxon>
        <taxon>Eubacteriales</taxon>
        <taxon>Clostridiaceae</taxon>
        <taxon>Lactonifactor</taxon>
    </lineage>
</organism>
<dbReference type="PROSITE" id="PS50110">
    <property type="entry name" value="RESPONSE_REGULATORY"/>
    <property type="match status" value="1"/>
</dbReference>
<dbReference type="STRING" id="1122155.SAMN02745158_03884"/>
<dbReference type="PROSITE" id="PS50887">
    <property type="entry name" value="GGDEF"/>
    <property type="match status" value="1"/>
</dbReference>
<dbReference type="Pfam" id="PF00990">
    <property type="entry name" value="GGDEF"/>
    <property type="match status" value="1"/>
</dbReference>
<dbReference type="InterPro" id="IPR052020">
    <property type="entry name" value="Cyclic_di-GMP/3'3'-cGAMP_PDE"/>
</dbReference>
<dbReference type="InterPro" id="IPR043128">
    <property type="entry name" value="Rev_trsase/Diguanyl_cyclase"/>
</dbReference>
<evidence type="ECO:0000259" key="4">
    <source>
        <dbReference type="PROSITE" id="PS50110"/>
    </source>
</evidence>
<dbReference type="OrthoDB" id="9804747at2"/>
<dbReference type="CDD" id="cd01949">
    <property type="entry name" value="GGDEF"/>
    <property type="match status" value="1"/>
</dbReference>
<dbReference type="NCBIfam" id="TIGR00254">
    <property type="entry name" value="GGDEF"/>
    <property type="match status" value="1"/>
</dbReference>
<dbReference type="AlphaFoldDB" id="A0A1M5BZD0"/>
<comment type="function">
    <text evidence="2">May play the central regulatory role in sporulation. It may be an element of the effector pathway responsible for the activation of sporulation genes in response to nutritional stress. Spo0A may act in concert with spo0H (a sigma factor) to control the expression of some genes that are critical to the sporulation process.</text>
</comment>
<dbReference type="SUPFAM" id="SSF52172">
    <property type="entry name" value="CheY-like"/>
    <property type="match status" value="1"/>
</dbReference>
<dbReference type="SUPFAM" id="SSF109604">
    <property type="entry name" value="HD-domain/PDEase-like"/>
    <property type="match status" value="1"/>
</dbReference>
<gene>
    <name evidence="7" type="ORF">SAMN02745158_03884</name>
</gene>
<evidence type="ECO:0000259" key="5">
    <source>
        <dbReference type="PROSITE" id="PS50887"/>
    </source>
</evidence>
<dbReference type="InterPro" id="IPR001789">
    <property type="entry name" value="Sig_transdc_resp-reg_receiver"/>
</dbReference>
<evidence type="ECO:0000313" key="8">
    <source>
        <dbReference type="Proteomes" id="UP000184245"/>
    </source>
</evidence>
<evidence type="ECO:0000256" key="2">
    <source>
        <dbReference type="ARBA" id="ARBA00024867"/>
    </source>
</evidence>
<dbReference type="SMART" id="SM00448">
    <property type="entry name" value="REC"/>
    <property type="match status" value="1"/>
</dbReference>
<dbReference type="Pfam" id="PF13487">
    <property type="entry name" value="HD_5"/>
    <property type="match status" value="1"/>
</dbReference>
<dbReference type="InterPro" id="IPR003607">
    <property type="entry name" value="HD/PDEase_dom"/>
</dbReference>
<evidence type="ECO:0000313" key="7">
    <source>
        <dbReference type="EMBL" id="SHF47552.1"/>
    </source>
</evidence>
<dbReference type="Pfam" id="PF00072">
    <property type="entry name" value="Response_reg"/>
    <property type="match status" value="1"/>
</dbReference>
<dbReference type="PROSITE" id="PS51832">
    <property type="entry name" value="HD_GYP"/>
    <property type="match status" value="1"/>
</dbReference>